<dbReference type="GO" id="GO:0012505">
    <property type="term" value="C:endomembrane system"/>
    <property type="evidence" value="ECO:0007669"/>
    <property type="project" value="UniProtKB-SubCell"/>
</dbReference>
<feature type="transmembrane region" description="Helical" evidence="6">
    <location>
        <begin position="131"/>
        <end position="154"/>
    </location>
</feature>
<feature type="transmembrane region" description="Helical" evidence="6">
    <location>
        <begin position="31"/>
        <end position="53"/>
    </location>
</feature>
<evidence type="ECO:0000313" key="9">
    <source>
        <dbReference type="Proteomes" id="UP000001962"/>
    </source>
</evidence>
<dbReference type="eggNOG" id="COG2270">
    <property type="taxonomic scope" value="Bacteria"/>
</dbReference>
<dbReference type="KEGG" id="aeh:Mlg_2069"/>
<feature type="transmembrane region" description="Helical" evidence="6">
    <location>
        <begin position="106"/>
        <end position="125"/>
    </location>
</feature>
<dbReference type="PANTHER" id="PTHR23519:SF1">
    <property type="entry name" value="AUTOPHAGY-RELATED PROTEIN 22"/>
    <property type="match status" value="1"/>
</dbReference>
<evidence type="ECO:0000256" key="4">
    <source>
        <dbReference type="ARBA" id="ARBA00022989"/>
    </source>
</evidence>
<dbReference type="InterPro" id="IPR050495">
    <property type="entry name" value="ATG22/LtaA_families"/>
</dbReference>
<evidence type="ECO:0000256" key="5">
    <source>
        <dbReference type="ARBA" id="ARBA00023136"/>
    </source>
</evidence>
<dbReference type="InterPro" id="IPR036259">
    <property type="entry name" value="MFS_trans_sf"/>
</dbReference>
<evidence type="ECO:0000313" key="8">
    <source>
        <dbReference type="EMBL" id="ABI57411.1"/>
    </source>
</evidence>
<evidence type="ECO:0000256" key="6">
    <source>
        <dbReference type="SAM" id="Phobius"/>
    </source>
</evidence>
<dbReference type="SUPFAM" id="SSF103473">
    <property type="entry name" value="MFS general substrate transporter"/>
    <property type="match status" value="1"/>
</dbReference>
<dbReference type="PROSITE" id="PS50850">
    <property type="entry name" value="MFS"/>
    <property type="match status" value="1"/>
</dbReference>
<protein>
    <submittedName>
        <fullName evidence="8">Major facilitator superfamily MFS_1</fullName>
    </submittedName>
</protein>
<keyword evidence="9" id="KW-1185">Reference proteome</keyword>
<dbReference type="AlphaFoldDB" id="Q0A6X6"/>
<feature type="transmembrane region" description="Helical" evidence="6">
    <location>
        <begin position="425"/>
        <end position="444"/>
    </location>
</feature>
<dbReference type="EMBL" id="CP000453">
    <property type="protein sequence ID" value="ABI57411.1"/>
    <property type="molecule type" value="Genomic_DNA"/>
</dbReference>
<dbReference type="Proteomes" id="UP000001962">
    <property type="component" value="Chromosome"/>
</dbReference>
<feature type="transmembrane region" description="Helical" evidence="6">
    <location>
        <begin position="359"/>
        <end position="377"/>
    </location>
</feature>
<proteinExistence type="predicted"/>
<evidence type="ECO:0000256" key="1">
    <source>
        <dbReference type="ARBA" id="ARBA00004127"/>
    </source>
</evidence>
<dbReference type="PANTHER" id="PTHR23519">
    <property type="entry name" value="AUTOPHAGY-RELATED PROTEIN 22"/>
    <property type="match status" value="1"/>
</dbReference>
<keyword evidence="4 6" id="KW-1133">Transmembrane helix</keyword>
<keyword evidence="5 6" id="KW-0472">Membrane</keyword>
<comment type="subcellular location">
    <subcellularLocation>
        <location evidence="1">Endomembrane system</location>
        <topology evidence="1">Multi-pass membrane protein</topology>
    </subcellularLocation>
</comment>
<reference evidence="9" key="1">
    <citation type="submission" date="2006-08" db="EMBL/GenBank/DDBJ databases">
        <title>Complete sequence of Alkalilimnicola ehrilichei MLHE-1.</title>
        <authorList>
            <person name="Copeland A."/>
            <person name="Lucas S."/>
            <person name="Lapidus A."/>
            <person name="Barry K."/>
            <person name="Detter J.C."/>
            <person name="Glavina del Rio T."/>
            <person name="Hammon N."/>
            <person name="Israni S."/>
            <person name="Dalin E."/>
            <person name="Tice H."/>
            <person name="Pitluck S."/>
            <person name="Sims D."/>
            <person name="Brettin T."/>
            <person name="Bruce D."/>
            <person name="Han C."/>
            <person name="Tapia R."/>
            <person name="Gilna P."/>
            <person name="Schmutz J."/>
            <person name="Larimer F."/>
            <person name="Land M."/>
            <person name="Hauser L."/>
            <person name="Kyrpides N."/>
            <person name="Mikhailova N."/>
            <person name="Oremland R.S."/>
            <person name="Hoeft S.E."/>
            <person name="Switzer-Blum J."/>
            <person name="Kulp T."/>
            <person name="King G."/>
            <person name="Tabita R."/>
            <person name="Witte B."/>
            <person name="Santini J.M."/>
            <person name="Basu P."/>
            <person name="Hollibaugh J.T."/>
            <person name="Xie G."/>
            <person name="Stolz J.F."/>
            <person name="Richardson P."/>
        </authorList>
    </citation>
    <scope>NUCLEOTIDE SEQUENCE [LARGE SCALE GENOMIC DNA]</scope>
    <source>
        <strain evidence="9">ATCC BAA-1101 / DSM 17681 / MLHE-1</strain>
    </source>
</reference>
<feature type="transmembrane region" description="Helical" evidence="6">
    <location>
        <begin position="258"/>
        <end position="284"/>
    </location>
</feature>
<feature type="domain" description="Major facilitator superfamily (MFS) profile" evidence="7">
    <location>
        <begin position="31"/>
        <end position="450"/>
    </location>
</feature>
<gene>
    <name evidence="8" type="ordered locus">Mlg_2069</name>
</gene>
<evidence type="ECO:0000256" key="2">
    <source>
        <dbReference type="ARBA" id="ARBA00022448"/>
    </source>
</evidence>
<evidence type="ECO:0000256" key="3">
    <source>
        <dbReference type="ARBA" id="ARBA00022692"/>
    </source>
</evidence>
<dbReference type="GO" id="GO:0022857">
    <property type="term" value="F:transmembrane transporter activity"/>
    <property type="evidence" value="ECO:0007669"/>
    <property type="project" value="InterPro"/>
</dbReference>
<feature type="transmembrane region" description="Helical" evidence="6">
    <location>
        <begin position="398"/>
        <end position="419"/>
    </location>
</feature>
<name>Q0A6X6_ALKEH</name>
<dbReference type="Pfam" id="PF11700">
    <property type="entry name" value="ATG22"/>
    <property type="match status" value="1"/>
</dbReference>
<keyword evidence="3 6" id="KW-0812">Transmembrane</keyword>
<dbReference type="HOGENOM" id="CLU_017518_3_1_6"/>
<evidence type="ECO:0000259" key="7">
    <source>
        <dbReference type="PROSITE" id="PS50850"/>
    </source>
</evidence>
<feature type="transmembrane region" description="Helical" evidence="6">
    <location>
        <begin position="296"/>
        <end position="315"/>
    </location>
</feature>
<dbReference type="Gene3D" id="1.20.1250.20">
    <property type="entry name" value="MFS general substrate transporter like domains"/>
    <property type="match status" value="2"/>
</dbReference>
<feature type="transmembrane region" description="Helical" evidence="6">
    <location>
        <begin position="327"/>
        <end position="353"/>
    </location>
</feature>
<accession>Q0A6X6</accession>
<feature type="transmembrane region" description="Helical" evidence="6">
    <location>
        <begin position="202"/>
        <end position="222"/>
    </location>
</feature>
<dbReference type="InterPro" id="IPR024671">
    <property type="entry name" value="Atg22-like"/>
</dbReference>
<feature type="transmembrane region" description="Helical" evidence="6">
    <location>
        <begin position="73"/>
        <end position="94"/>
    </location>
</feature>
<feature type="transmembrane region" description="Helical" evidence="6">
    <location>
        <begin position="166"/>
        <end position="190"/>
    </location>
</feature>
<dbReference type="InterPro" id="IPR020846">
    <property type="entry name" value="MFS_dom"/>
</dbReference>
<sequence>MACGRSVSCGCHGQDGERWMTERAVAPKREIFGWAMFDFANQAYTLLIITVVFGDLFTRVIVGDGPDYRLGNLLWSLALATSYLLVVVCSPVAGAVMDYTARRKQFLFGSYLLTVVATAALYFVAPGYAMLGVLLIIISNFAYSIGEAFIASFLPDLGPPDKLGAISGIGWALGYVGGMVSAVFVLLVLGEVSAENFDRIRWVGPWAAGFFLVAAIPTFLFLRERGRPRPLPAGQGYFRLGLARVGATLGNLRGYRDLAVFLLSTFLAMSGMYIIIAFSFIYGAQVIGWDQGVRTLMFIIVQISAAVGAVGFGLLQTRLGGLRTYRVTVTLWVLAVVCIYATPQVAAAARALFGVEWQAQYVFLVVGTLAGSALGACQSTTRALVGAFAPQGHAAEFFGFWGLSLKLAGAFSLLLMGLLQAWVGLHLAILFCALLFIGAFLVSWPVDEQRGRRAAEAGGG</sequence>
<organism evidence="8 9">
    <name type="scientific">Alkalilimnicola ehrlichii (strain ATCC BAA-1101 / DSM 17681 / MLHE-1)</name>
    <dbReference type="NCBI Taxonomy" id="187272"/>
    <lineage>
        <taxon>Bacteria</taxon>
        <taxon>Pseudomonadati</taxon>
        <taxon>Pseudomonadota</taxon>
        <taxon>Gammaproteobacteria</taxon>
        <taxon>Chromatiales</taxon>
        <taxon>Ectothiorhodospiraceae</taxon>
        <taxon>Alkalilimnicola</taxon>
    </lineage>
</organism>
<keyword evidence="2" id="KW-0813">Transport</keyword>